<protein>
    <submittedName>
        <fullName evidence="2">Uncharacterized protein</fullName>
    </submittedName>
</protein>
<dbReference type="EMBL" id="JANJYI010000002">
    <property type="protein sequence ID" value="KAK2661337.1"/>
    <property type="molecule type" value="Genomic_DNA"/>
</dbReference>
<dbReference type="Gene3D" id="1.10.287.740">
    <property type="entry name" value="Photosystem II PsbZ, reaction centre"/>
    <property type="match status" value="1"/>
</dbReference>
<evidence type="ECO:0000313" key="3">
    <source>
        <dbReference type="Proteomes" id="UP001280121"/>
    </source>
</evidence>
<reference evidence="2" key="1">
    <citation type="journal article" date="2023" name="Plant J.">
        <title>Genome sequences and population genomics provide insights into the demographic history, inbreeding, and mutation load of two 'living fossil' tree species of Dipteronia.</title>
        <authorList>
            <person name="Feng Y."/>
            <person name="Comes H.P."/>
            <person name="Chen J."/>
            <person name="Zhu S."/>
            <person name="Lu R."/>
            <person name="Zhang X."/>
            <person name="Li P."/>
            <person name="Qiu J."/>
            <person name="Olsen K.M."/>
            <person name="Qiu Y."/>
        </authorList>
    </citation>
    <scope>NUCLEOTIDE SEQUENCE</scope>
    <source>
        <strain evidence="2">KIB01</strain>
    </source>
</reference>
<sequence length="108" mass="12003">MKQADSLAYIASMLGESEARTIPIEFQPEPSIANRPHAEAFPVTQDLGPSWMDPYIRYLRDGELPDDRREAAKIRQKAGKYILIEGVSGTSLWIGLVFLVGILNSLIS</sequence>
<gene>
    <name evidence="2" type="ORF">Ddye_007870</name>
</gene>
<evidence type="ECO:0000313" key="2">
    <source>
        <dbReference type="EMBL" id="KAK2661337.1"/>
    </source>
</evidence>
<keyword evidence="3" id="KW-1185">Reference proteome</keyword>
<proteinExistence type="predicted"/>
<dbReference type="InterPro" id="IPR036512">
    <property type="entry name" value="PSII_PsbZ_sf"/>
</dbReference>
<dbReference type="Proteomes" id="UP001280121">
    <property type="component" value="Unassembled WGS sequence"/>
</dbReference>
<organism evidence="2 3">
    <name type="scientific">Dipteronia dyeriana</name>
    <dbReference type="NCBI Taxonomy" id="168575"/>
    <lineage>
        <taxon>Eukaryota</taxon>
        <taxon>Viridiplantae</taxon>
        <taxon>Streptophyta</taxon>
        <taxon>Embryophyta</taxon>
        <taxon>Tracheophyta</taxon>
        <taxon>Spermatophyta</taxon>
        <taxon>Magnoliopsida</taxon>
        <taxon>eudicotyledons</taxon>
        <taxon>Gunneridae</taxon>
        <taxon>Pentapetalae</taxon>
        <taxon>rosids</taxon>
        <taxon>malvids</taxon>
        <taxon>Sapindales</taxon>
        <taxon>Sapindaceae</taxon>
        <taxon>Hippocastanoideae</taxon>
        <taxon>Acereae</taxon>
        <taxon>Dipteronia</taxon>
    </lineage>
</organism>
<name>A0AAD9XLC4_9ROSI</name>
<evidence type="ECO:0000256" key="1">
    <source>
        <dbReference type="SAM" id="Phobius"/>
    </source>
</evidence>
<keyword evidence="1" id="KW-1133">Transmembrane helix</keyword>
<keyword evidence="1" id="KW-0812">Transmembrane</keyword>
<dbReference type="AlphaFoldDB" id="A0AAD9XLC4"/>
<accession>A0AAD9XLC4</accession>
<keyword evidence="1" id="KW-0472">Membrane</keyword>
<dbReference type="GO" id="GO:0015979">
    <property type="term" value="P:photosynthesis"/>
    <property type="evidence" value="ECO:0007669"/>
    <property type="project" value="InterPro"/>
</dbReference>
<dbReference type="GO" id="GO:0009539">
    <property type="term" value="C:photosystem II reaction center"/>
    <property type="evidence" value="ECO:0007669"/>
    <property type="project" value="InterPro"/>
</dbReference>
<dbReference type="GO" id="GO:0042549">
    <property type="term" value="P:photosystem II stabilization"/>
    <property type="evidence" value="ECO:0007669"/>
    <property type="project" value="InterPro"/>
</dbReference>
<feature type="transmembrane region" description="Helical" evidence="1">
    <location>
        <begin position="82"/>
        <end position="107"/>
    </location>
</feature>
<comment type="caution">
    <text evidence="2">The sequence shown here is derived from an EMBL/GenBank/DDBJ whole genome shotgun (WGS) entry which is preliminary data.</text>
</comment>